<dbReference type="SUPFAM" id="SSF52540">
    <property type="entry name" value="P-loop containing nucleoside triphosphate hydrolases"/>
    <property type="match status" value="2"/>
</dbReference>
<evidence type="ECO:0000256" key="9">
    <source>
        <dbReference type="ARBA" id="ARBA00022837"/>
    </source>
</evidence>
<reference evidence="19" key="1">
    <citation type="submission" date="2025-08" db="UniProtKB">
        <authorList>
            <consortium name="RefSeq"/>
        </authorList>
    </citation>
    <scope>IDENTIFICATION</scope>
    <source>
        <tissue evidence="19">Muscle</tissue>
    </source>
</reference>
<dbReference type="InterPro" id="IPR018247">
    <property type="entry name" value="EF_Hand_1_Ca_BS"/>
</dbReference>
<comment type="similarity">
    <text evidence="2 14">Belongs to the mitochondrial Rho GTPase family.</text>
</comment>
<evidence type="ECO:0000256" key="3">
    <source>
        <dbReference type="ARBA" id="ARBA00022692"/>
    </source>
</evidence>
<keyword evidence="7 14" id="KW-1000">Mitochondrion outer membrane</keyword>
<feature type="domain" description="EF-hand" evidence="16">
    <location>
        <begin position="309"/>
        <end position="344"/>
    </location>
</feature>
<dbReference type="InterPro" id="IPR020860">
    <property type="entry name" value="MIRO_dom"/>
</dbReference>
<dbReference type="InterPro" id="IPR052266">
    <property type="entry name" value="Miro-EF-hand_domain"/>
</dbReference>
<keyword evidence="11 14" id="KW-0496">Mitochondrion</keyword>
<dbReference type="Gene3D" id="3.40.50.300">
    <property type="entry name" value="P-loop containing nucleotide triphosphate hydrolases"/>
    <property type="match status" value="2"/>
</dbReference>
<dbReference type="Proteomes" id="UP000694941">
    <property type="component" value="Unplaced"/>
</dbReference>
<dbReference type="EC" id="3.6.5.-" evidence="14"/>
<keyword evidence="10 15" id="KW-1133">Transmembrane helix</keyword>
<feature type="transmembrane region" description="Helical" evidence="15">
    <location>
        <begin position="598"/>
        <end position="620"/>
    </location>
</feature>
<dbReference type="SUPFAM" id="SSF47473">
    <property type="entry name" value="EF-hand"/>
    <property type="match status" value="1"/>
</dbReference>
<evidence type="ECO:0000256" key="1">
    <source>
        <dbReference type="ARBA" id="ARBA00004200"/>
    </source>
</evidence>
<keyword evidence="9 14" id="KW-0106">Calcium</keyword>
<comment type="function">
    <text evidence="14">Mitochondrial GTPase involved in mitochondrial trafficking. Probably involved in control of anterograde transport of mitochondria and their subcellular distribution.</text>
</comment>
<dbReference type="InterPro" id="IPR013567">
    <property type="entry name" value="EF_hand_assoc_2"/>
</dbReference>
<evidence type="ECO:0000256" key="4">
    <source>
        <dbReference type="ARBA" id="ARBA00022723"/>
    </source>
</evidence>
<evidence type="ECO:0000256" key="7">
    <source>
        <dbReference type="ARBA" id="ARBA00022787"/>
    </source>
</evidence>
<keyword evidence="4" id="KW-0479">Metal-binding</keyword>
<sequence>MGRSNGRRDVRILLVGEPGVGKTSLILSLVSEEFPEEVPPRAEEITIPADVTPEKVPTHIVDYSSQEQDENILLEEINKANVVCVVYSVDDDDTIDRITSYWLPFIRDHLGEDHNTPVVLVGNKTDLVEYSSLDMILPIMNQFEEVETCVECSARTLKNISELFYYAQKAVLHPTAPLYLPVERDLTEKCKKALTRVFKICDMDNDGSLNDVELNDFQRRCFNAPLNPQALDDVKAIVKKNVDEGISNTGLTLKGFLFLHTLFIQRGRHETTWTVLRKFGYDDNLFLSKDYLSPNLKVPVGCSTELSHQGYQFLHKLFEKHDLDQDGCLSSLELQDLFSICPILPWGPELPYTVPTNEKGWITLQGFLAQWTLTTTLDVQRTLEYLAYLGYIYSPDDNQLSAIHVTREKKVDLQKRQTGRNVFQCHVIGPQGAGKTTFMQGFLGKTLDQQENLNKAHLSRYTINSVQVYGQEKYLLLHEIDIFGINDTLTPPELQCDVVCLMYDASHSRSFEYIARIYLKYFSDSRVPVLIVAAKSDQEPIRQEYLLQPSQFCSKHKLPPPQHFSAKNGIKKEVFVKLATMSAYPQISQVSFSSDSTVWLKAGLGMAALALVGVFIVKVLKSNPEKR</sequence>
<dbReference type="PIRSF" id="PIRSF037488">
    <property type="entry name" value="Mt_Rho_GTPase"/>
    <property type="match status" value="1"/>
</dbReference>
<evidence type="ECO:0000256" key="14">
    <source>
        <dbReference type="PIRNR" id="PIRNR037488"/>
    </source>
</evidence>
<dbReference type="PROSITE" id="PS50222">
    <property type="entry name" value="EF_HAND_2"/>
    <property type="match status" value="1"/>
</dbReference>
<evidence type="ECO:0000256" key="10">
    <source>
        <dbReference type="ARBA" id="ARBA00022989"/>
    </source>
</evidence>
<dbReference type="RefSeq" id="XP_022247923.1">
    <property type="nucleotide sequence ID" value="XM_022392215.1"/>
</dbReference>
<gene>
    <name evidence="19" type="primary">LOC106464487</name>
</gene>
<dbReference type="SMART" id="SM00173">
    <property type="entry name" value="RAS"/>
    <property type="match status" value="1"/>
</dbReference>
<feature type="domain" description="Miro" evidence="17">
    <location>
        <begin position="7"/>
        <end position="173"/>
    </location>
</feature>
<dbReference type="GeneID" id="106464487"/>
<evidence type="ECO:0000256" key="6">
    <source>
        <dbReference type="ARBA" id="ARBA00022741"/>
    </source>
</evidence>
<keyword evidence="13 14" id="KW-0472">Membrane</keyword>
<dbReference type="InterPro" id="IPR001806">
    <property type="entry name" value="Small_GTPase"/>
</dbReference>
<evidence type="ECO:0000313" key="19">
    <source>
        <dbReference type="RefSeq" id="XP_022247923.1"/>
    </source>
</evidence>
<dbReference type="InterPro" id="IPR027417">
    <property type="entry name" value="P-loop_NTPase"/>
</dbReference>
<keyword evidence="12 14" id="KW-0342">GTP-binding</keyword>
<dbReference type="InterPro" id="IPR005225">
    <property type="entry name" value="Small_GTP-bd"/>
</dbReference>
<evidence type="ECO:0000256" key="5">
    <source>
        <dbReference type="ARBA" id="ARBA00022737"/>
    </source>
</evidence>
<dbReference type="PROSITE" id="PS51423">
    <property type="entry name" value="MIRO"/>
    <property type="match status" value="2"/>
</dbReference>
<keyword evidence="6 14" id="KW-0547">Nucleotide-binding</keyword>
<dbReference type="PROSITE" id="PS00018">
    <property type="entry name" value="EF_HAND_1"/>
    <property type="match status" value="2"/>
</dbReference>
<dbReference type="InterPro" id="IPR021181">
    <property type="entry name" value="Miro"/>
</dbReference>
<feature type="domain" description="Miro" evidence="17">
    <location>
        <begin position="420"/>
        <end position="584"/>
    </location>
</feature>
<evidence type="ECO:0000256" key="8">
    <source>
        <dbReference type="ARBA" id="ARBA00022801"/>
    </source>
</evidence>
<dbReference type="InterPro" id="IPR013566">
    <property type="entry name" value="EF_hand_assoc_1"/>
</dbReference>
<evidence type="ECO:0000256" key="13">
    <source>
        <dbReference type="ARBA" id="ARBA00023136"/>
    </source>
</evidence>
<keyword evidence="3 15" id="KW-0812">Transmembrane</keyword>
<comment type="subcellular location">
    <subcellularLocation>
        <location evidence="1 14">Mitochondrion outer membrane</location>
        <topology evidence="1 14">Single-pass type IV membrane protein</topology>
    </subcellularLocation>
</comment>
<protein>
    <recommendedName>
        <fullName evidence="14">Mitochondrial Rho GTPase</fullName>
        <ecNumber evidence="14">3.6.5.-</ecNumber>
    </recommendedName>
</protein>
<dbReference type="Pfam" id="PF08356">
    <property type="entry name" value="EF_assoc_2"/>
    <property type="match status" value="1"/>
</dbReference>
<dbReference type="InterPro" id="IPR002048">
    <property type="entry name" value="EF_hand_dom"/>
</dbReference>
<proteinExistence type="inferred from homology"/>
<keyword evidence="18" id="KW-1185">Reference proteome</keyword>
<dbReference type="NCBIfam" id="TIGR00231">
    <property type="entry name" value="small_GTP"/>
    <property type="match status" value="1"/>
</dbReference>
<dbReference type="CDD" id="cd01893">
    <property type="entry name" value="Miro1"/>
    <property type="match status" value="1"/>
</dbReference>
<evidence type="ECO:0000256" key="12">
    <source>
        <dbReference type="ARBA" id="ARBA00023134"/>
    </source>
</evidence>
<dbReference type="Pfam" id="PF00071">
    <property type="entry name" value="Ras"/>
    <property type="match status" value="1"/>
</dbReference>
<dbReference type="PANTHER" id="PTHR46819">
    <property type="entry name" value="EF-HAND CALCIUM-BINDING DOMAIN-CONTAINING PROTEIN 7"/>
    <property type="match status" value="1"/>
</dbReference>
<dbReference type="PRINTS" id="PR00449">
    <property type="entry name" value="RASTRNSFRMNG"/>
</dbReference>
<dbReference type="Pfam" id="PF08355">
    <property type="entry name" value="EF_assoc_1"/>
    <property type="match status" value="1"/>
</dbReference>
<keyword evidence="5" id="KW-0677">Repeat</keyword>
<dbReference type="SMART" id="SM00174">
    <property type="entry name" value="RHO"/>
    <property type="match status" value="1"/>
</dbReference>
<dbReference type="PANTHER" id="PTHR46819:SF1">
    <property type="entry name" value="EF-HAND CALCIUM-BINDING DOMAIN-CONTAINING PROTEIN 7"/>
    <property type="match status" value="1"/>
</dbReference>
<evidence type="ECO:0000259" key="17">
    <source>
        <dbReference type="PROSITE" id="PS51423"/>
    </source>
</evidence>
<organism evidence="18 19">
    <name type="scientific">Limulus polyphemus</name>
    <name type="common">Atlantic horseshoe crab</name>
    <dbReference type="NCBI Taxonomy" id="6850"/>
    <lineage>
        <taxon>Eukaryota</taxon>
        <taxon>Metazoa</taxon>
        <taxon>Ecdysozoa</taxon>
        <taxon>Arthropoda</taxon>
        <taxon>Chelicerata</taxon>
        <taxon>Merostomata</taxon>
        <taxon>Xiphosura</taxon>
        <taxon>Limulidae</taxon>
        <taxon>Limulus</taxon>
    </lineage>
</organism>
<evidence type="ECO:0000313" key="18">
    <source>
        <dbReference type="Proteomes" id="UP000694941"/>
    </source>
</evidence>
<name>A0ABM1SWB7_LIMPO</name>
<dbReference type="PROSITE" id="PS51419">
    <property type="entry name" value="RAB"/>
    <property type="match status" value="1"/>
</dbReference>
<evidence type="ECO:0000256" key="2">
    <source>
        <dbReference type="ARBA" id="ARBA00007981"/>
    </source>
</evidence>
<accession>A0ABM1SWB7</accession>
<keyword evidence="8 14" id="KW-0378">Hydrolase</keyword>
<dbReference type="SMART" id="SM00175">
    <property type="entry name" value="RAB"/>
    <property type="match status" value="1"/>
</dbReference>
<dbReference type="Gene3D" id="1.10.238.10">
    <property type="entry name" value="EF-hand"/>
    <property type="match status" value="2"/>
</dbReference>
<evidence type="ECO:0000259" key="16">
    <source>
        <dbReference type="PROSITE" id="PS50222"/>
    </source>
</evidence>
<evidence type="ECO:0000256" key="15">
    <source>
        <dbReference type="SAM" id="Phobius"/>
    </source>
</evidence>
<dbReference type="InterPro" id="IPR011992">
    <property type="entry name" value="EF-hand-dom_pair"/>
</dbReference>
<dbReference type="CDD" id="cd01892">
    <property type="entry name" value="Miro2"/>
    <property type="match status" value="1"/>
</dbReference>
<evidence type="ECO:0000256" key="11">
    <source>
        <dbReference type="ARBA" id="ARBA00023128"/>
    </source>
</evidence>